<proteinExistence type="predicted"/>
<feature type="transmembrane region" description="Helical" evidence="5">
    <location>
        <begin position="236"/>
        <end position="259"/>
    </location>
</feature>
<feature type="chain" id="PRO_5026917755" description="CHRNN" evidence="6">
    <location>
        <begin position="28"/>
        <end position="405"/>
    </location>
</feature>
<dbReference type="InterPro" id="IPR036719">
    <property type="entry name" value="Neuro-gated_channel_TM_sf"/>
</dbReference>
<evidence type="ECO:0000313" key="10">
    <source>
        <dbReference type="Proteomes" id="UP000507470"/>
    </source>
</evidence>
<dbReference type="Proteomes" id="UP000507470">
    <property type="component" value="Unassembled WGS sequence"/>
</dbReference>
<keyword evidence="2 5" id="KW-0812">Transmembrane</keyword>
<evidence type="ECO:0000256" key="4">
    <source>
        <dbReference type="ARBA" id="ARBA00023136"/>
    </source>
</evidence>
<dbReference type="AlphaFoldDB" id="A0A6J8DG59"/>
<feature type="domain" description="Neurotransmitter-gated ion-channel transmembrane" evidence="8">
    <location>
        <begin position="245"/>
        <end position="336"/>
    </location>
</feature>
<sequence length="405" mass="45614">MHIFTAVRFKLPFIFILSCILFHVVNGQTSTNIKQLYTDIFTSHQKSVIPNFNFSQPLEITVKLFLLTITRFDEVDETLDTGVAIQTTWNDDGISWKPSSYGNAESIVVPHTDIWTPKLVLLNSIETYEPLGGDNDLLGTVRHNGSSTIIVGDVLSSKCTPNIYKFPFDSQTCQLLFVVWGSTINDIHLKADPDPVDINFFKPNSDWTLQSYQGETYLWHGYDVFEISLTIKRAPLYYNIVVSCPTILFGLSNPLVFLLPVESGERVGLSITVLLSYAIFLTIVQMAVPASSNPMSLLLVFMIVTIALSGIIVAVAIYISSLYYRDPQSKMNNILKYIGSRRHGIKRLIAVDPESETIEKGNVKYSTEMNITWKDVCDELDTCMMVISYCIITFIICLYFIIVSV</sequence>
<dbReference type="GO" id="GO:0005230">
    <property type="term" value="F:extracellular ligand-gated monoatomic ion channel activity"/>
    <property type="evidence" value="ECO:0007669"/>
    <property type="project" value="InterPro"/>
</dbReference>
<evidence type="ECO:0000259" key="7">
    <source>
        <dbReference type="Pfam" id="PF02931"/>
    </source>
</evidence>
<feature type="transmembrane region" description="Helical" evidence="5">
    <location>
        <begin position="383"/>
        <end position="402"/>
    </location>
</feature>
<evidence type="ECO:0000313" key="9">
    <source>
        <dbReference type="EMBL" id="CAC5407628.1"/>
    </source>
</evidence>
<dbReference type="PRINTS" id="PR00252">
    <property type="entry name" value="NRIONCHANNEL"/>
</dbReference>
<dbReference type="SUPFAM" id="SSF63712">
    <property type="entry name" value="Nicotinic receptor ligand binding domain-like"/>
    <property type="match status" value="1"/>
</dbReference>
<dbReference type="CDD" id="cd18989">
    <property type="entry name" value="LGIC_ECD_cation"/>
    <property type="match status" value="1"/>
</dbReference>
<keyword evidence="6" id="KW-0732">Signal</keyword>
<evidence type="ECO:0000256" key="1">
    <source>
        <dbReference type="ARBA" id="ARBA00004141"/>
    </source>
</evidence>
<organism evidence="9 10">
    <name type="scientific">Mytilus coruscus</name>
    <name type="common">Sea mussel</name>
    <dbReference type="NCBI Taxonomy" id="42192"/>
    <lineage>
        <taxon>Eukaryota</taxon>
        <taxon>Metazoa</taxon>
        <taxon>Spiralia</taxon>
        <taxon>Lophotrochozoa</taxon>
        <taxon>Mollusca</taxon>
        <taxon>Bivalvia</taxon>
        <taxon>Autobranchia</taxon>
        <taxon>Pteriomorphia</taxon>
        <taxon>Mytilida</taxon>
        <taxon>Mytiloidea</taxon>
        <taxon>Mytilidae</taxon>
        <taxon>Mytilinae</taxon>
        <taxon>Mytilus</taxon>
    </lineage>
</organism>
<gene>
    <name evidence="9" type="ORF">MCOR_41083</name>
</gene>
<feature type="transmembrane region" description="Helical" evidence="5">
    <location>
        <begin position="297"/>
        <end position="324"/>
    </location>
</feature>
<keyword evidence="4 5" id="KW-0472">Membrane</keyword>
<dbReference type="Pfam" id="PF02931">
    <property type="entry name" value="Neur_chan_LBD"/>
    <property type="match status" value="1"/>
</dbReference>
<keyword evidence="10" id="KW-1185">Reference proteome</keyword>
<dbReference type="FunFam" id="2.70.170.10:FF:000028">
    <property type="entry name" value="AcetylCholine Receptor"/>
    <property type="match status" value="1"/>
</dbReference>
<dbReference type="Pfam" id="PF02932">
    <property type="entry name" value="Neur_chan_memb"/>
    <property type="match status" value="1"/>
</dbReference>
<evidence type="ECO:0000256" key="6">
    <source>
        <dbReference type="SAM" id="SignalP"/>
    </source>
</evidence>
<dbReference type="EMBL" id="CACVKT020007421">
    <property type="protein sequence ID" value="CAC5407628.1"/>
    <property type="molecule type" value="Genomic_DNA"/>
</dbReference>
<protein>
    <recommendedName>
        <fullName evidence="11">CHRNN</fullName>
    </recommendedName>
</protein>
<dbReference type="GO" id="GO:0016020">
    <property type="term" value="C:membrane"/>
    <property type="evidence" value="ECO:0007669"/>
    <property type="project" value="UniProtKB-SubCell"/>
</dbReference>
<evidence type="ECO:0000259" key="8">
    <source>
        <dbReference type="Pfam" id="PF02932"/>
    </source>
</evidence>
<evidence type="ECO:0000256" key="2">
    <source>
        <dbReference type="ARBA" id="ARBA00022692"/>
    </source>
</evidence>
<accession>A0A6J8DG59</accession>
<evidence type="ECO:0000256" key="3">
    <source>
        <dbReference type="ARBA" id="ARBA00022989"/>
    </source>
</evidence>
<dbReference type="PANTHER" id="PTHR18945">
    <property type="entry name" value="NEUROTRANSMITTER GATED ION CHANNEL"/>
    <property type="match status" value="1"/>
</dbReference>
<dbReference type="InterPro" id="IPR006202">
    <property type="entry name" value="Neur_chan_lig-bd"/>
</dbReference>
<evidence type="ECO:0000256" key="5">
    <source>
        <dbReference type="SAM" id="Phobius"/>
    </source>
</evidence>
<dbReference type="InterPro" id="IPR006201">
    <property type="entry name" value="Neur_channel"/>
</dbReference>
<dbReference type="CDD" id="cd19051">
    <property type="entry name" value="LGIC_TM_cation"/>
    <property type="match status" value="1"/>
</dbReference>
<reference evidence="9 10" key="1">
    <citation type="submission" date="2020-06" db="EMBL/GenBank/DDBJ databases">
        <authorList>
            <person name="Li R."/>
            <person name="Bekaert M."/>
        </authorList>
    </citation>
    <scope>NUCLEOTIDE SEQUENCE [LARGE SCALE GENOMIC DNA]</scope>
    <source>
        <strain evidence="10">wild</strain>
    </source>
</reference>
<dbReference type="InterPro" id="IPR036734">
    <property type="entry name" value="Neur_chan_lig-bd_sf"/>
</dbReference>
<feature type="domain" description="Neurotransmitter-gated ion-channel ligand-binding" evidence="7">
    <location>
        <begin position="34"/>
        <end position="233"/>
    </location>
</feature>
<dbReference type="InterPro" id="IPR038050">
    <property type="entry name" value="Neuro_actylchol_rec"/>
</dbReference>
<dbReference type="InterPro" id="IPR006029">
    <property type="entry name" value="Neurotrans-gated_channel_TM"/>
</dbReference>
<dbReference type="GO" id="GO:0004888">
    <property type="term" value="F:transmembrane signaling receptor activity"/>
    <property type="evidence" value="ECO:0007669"/>
    <property type="project" value="InterPro"/>
</dbReference>
<dbReference type="OrthoDB" id="6097796at2759"/>
<dbReference type="Gene3D" id="1.20.58.390">
    <property type="entry name" value="Neurotransmitter-gated ion-channel transmembrane domain"/>
    <property type="match status" value="1"/>
</dbReference>
<dbReference type="Gene3D" id="2.70.170.10">
    <property type="entry name" value="Neurotransmitter-gated ion-channel ligand-binding domain"/>
    <property type="match status" value="1"/>
</dbReference>
<dbReference type="SUPFAM" id="SSF90112">
    <property type="entry name" value="Neurotransmitter-gated ion-channel transmembrane pore"/>
    <property type="match status" value="1"/>
</dbReference>
<feature type="transmembrane region" description="Helical" evidence="5">
    <location>
        <begin position="271"/>
        <end position="291"/>
    </location>
</feature>
<evidence type="ECO:0008006" key="11">
    <source>
        <dbReference type="Google" id="ProtNLM"/>
    </source>
</evidence>
<feature type="signal peptide" evidence="6">
    <location>
        <begin position="1"/>
        <end position="27"/>
    </location>
</feature>
<name>A0A6J8DG59_MYTCO</name>
<comment type="subcellular location">
    <subcellularLocation>
        <location evidence="1">Membrane</location>
        <topology evidence="1">Multi-pass membrane protein</topology>
    </subcellularLocation>
</comment>
<keyword evidence="3 5" id="KW-1133">Transmembrane helix</keyword>